<evidence type="ECO:0000256" key="3">
    <source>
        <dbReference type="ARBA" id="ARBA00022729"/>
    </source>
</evidence>
<name>A0A8C4YAF7_9SAUR</name>
<evidence type="ECO:0000256" key="6">
    <source>
        <dbReference type="SAM" id="MobiDB-lite"/>
    </source>
</evidence>
<keyword evidence="3 7" id="KW-0732">Signal</keyword>
<evidence type="ECO:0000313" key="9">
    <source>
        <dbReference type="Proteomes" id="UP000694390"/>
    </source>
</evidence>
<reference evidence="8" key="1">
    <citation type="submission" date="2025-08" db="UniProtKB">
        <authorList>
            <consortium name="Ensembl"/>
        </authorList>
    </citation>
    <scope>IDENTIFICATION</scope>
</reference>
<sequence>MQPSSTLLIILLLPQLASPASLRHPKVGTGLGREPRSPGSQPPCSDPPAPTPLPEPGREPRSPGSQAGERTQESWLPPPFSADVPAPPRPRGPLAGSRTQRDSPEPPSLDPAWARFFADFMSWQRKFWGRTRKAPTLQGCFGMKLDRIGTRSGLGC</sequence>
<proteinExistence type="inferred from homology"/>
<feature type="compositionally biased region" description="Pro residues" evidence="6">
    <location>
        <begin position="40"/>
        <end position="55"/>
    </location>
</feature>
<evidence type="ECO:0000256" key="5">
    <source>
        <dbReference type="RuleBase" id="RU003686"/>
    </source>
</evidence>
<dbReference type="Ensembl" id="ENSGEVT00005023526.1">
    <property type="protein sequence ID" value="ENSGEVP00005022390.1"/>
    <property type="gene ID" value="ENSGEVG00005015885.1"/>
</dbReference>
<dbReference type="GeneTree" id="ENSGT00990000205849"/>
<dbReference type="PANTHER" id="PTHR12167">
    <property type="entry name" value="C-TYPE NATRIURETIC PEPTIDE"/>
    <property type="match status" value="1"/>
</dbReference>
<dbReference type="SMART" id="SM00183">
    <property type="entry name" value="NAT_PEP"/>
    <property type="match status" value="1"/>
</dbReference>
<dbReference type="OrthoDB" id="8911465at2759"/>
<evidence type="ECO:0000256" key="4">
    <source>
        <dbReference type="ARBA" id="ARBA00022858"/>
    </source>
</evidence>
<dbReference type="InterPro" id="IPR002406">
    <property type="entry name" value="C_natriurtcpep"/>
</dbReference>
<accession>A0A8C4YAF7</accession>
<dbReference type="GO" id="GO:0097746">
    <property type="term" value="P:blood vessel diameter maintenance"/>
    <property type="evidence" value="ECO:0007669"/>
    <property type="project" value="UniProtKB-KW"/>
</dbReference>
<dbReference type="Proteomes" id="UP000694390">
    <property type="component" value="Unassembled WGS sequence"/>
</dbReference>
<evidence type="ECO:0000256" key="2">
    <source>
        <dbReference type="ARBA" id="ARBA00022525"/>
    </source>
</evidence>
<dbReference type="InterPro" id="IPR000663">
    <property type="entry name" value="Natr_peptide"/>
</dbReference>
<feature type="chain" id="PRO_5034783704" description="C-type natriuretic peptide" evidence="7">
    <location>
        <begin position="20"/>
        <end position="156"/>
    </location>
</feature>
<organism evidence="8 9">
    <name type="scientific">Gopherus evgoodei</name>
    <name type="common">Goodes thornscrub tortoise</name>
    <dbReference type="NCBI Taxonomy" id="1825980"/>
    <lineage>
        <taxon>Eukaryota</taxon>
        <taxon>Metazoa</taxon>
        <taxon>Chordata</taxon>
        <taxon>Craniata</taxon>
        <taxon>Vertebrata</taxon>
        <taxon>Euteleostomi</taxon>
        <taxon>Archelosauria</taxon>
        <taxon>Testudinata</taxon>
        <taxon>Testudines</taxon>
        <taxon>Cryptodira</taxon>
        <taxon>Durocryptodira</taxon>
        <taxon>Testudinoidea</taxon>
        <taxon>Testudinidae</taxon>
        <taxon>Gopherus</taxon>
    </lineage>
</organism>
<dbReference type="GO" id="GO:0007168">
    <property type="term" value="P:receptor guanylyl cyclase signaling pathway"/>
    <property type="evidence" value="ECO:0007669"/>
    <property type="project" value="TreeGrafter"/>
</dbReference>
<keyword evidence="2" id="KW-0964">Secreted</keyword>
<protein>
    <recommendedName>
        <fullName evidence="10">C-type natriuretic peptide</fullName>
    </recommendedName>
</protein>
<keyword evidence="9" id="KW-1185">Reference proteome</keyword>
<dbReference type="PANTHER" id="PTHR12167:SF2">
    <property type="entry name" value="C-TYPE NATRIURETIC PEPTIDE"/>
    <property type="match status" value="1"/>
</dbReference>
<keyword evidence="4 5" id="KW-0838">Vasoactive</keyword>
<evidence type="ECO:0000256" key="7">
    <source>
        <dbReference type="SAM" id="SignalP"/>
    </source>
</evidence>
<dbReference type="AlphaFoldDB" id="A0A8C4YAF7"/>
<evidence type="ECO:0008006" key="10">
    <source>
        <dbReference type="Google" id="ProtNLM"/>
    </source>
</evidence>
<feature type="compositionally biased region" description="Pro residues" evidence="6">
    <location>
        <begin position="76"/>
        <end position="91"/>
    </location>
</feature>
<feature type="signal peptide" evidence="7">
    <location>
        <begin position="1"/>
        <end position="19"/>
    </location>
</feature>
<dbReference type="InterPro" id="IPR030480">
    <property type="entry name" value="Natr_peptide_CS"/>
</dbReference>
<comment type="subcellular location">
    <subcellularLocation>
        <location evidence="1 5">Secreted</location>
    </subcellularLocation>
</comment>
<dbReference type="PRINTS" id="PR00713">
    <property type="entry name" value="CNATPEPTIDE"/>
</dbReference>
<evidence type="ECO:0000256" key="1">
    <source>
        <dbReference type="ARBA" id="ARBA00004613"/>
    </source>
</evidence>
<reference evidence="8" key="2">
    <citation type="submission" date="2025-09" db="UniProtKB">
        <authorList>
            <consortium name="Ensembl"/>
        </authorList>
    </citation>
    <scope>IDENTIFICATION</scope>
</reference>
<dbReference type="GO" id="GO:0005179">
    <property type="term" value="F:hormone activity"/>
    <property type="evidence" value="ECO:0007669"/>
    <property type="project" value="InterPro"/>
</dbReference>
<dbReference type="PROSITE" id="PS00263">
    <property type="entry name" value="NATRIURETIC_PEPTIDE"/>
    <property type="match status" value="1"/>
</dbReference>
<dbReference type="Pfam" id="PF00212">
    <property type="entry name" value="ANP"/>
    <property type="match status" value="1"/>
</dbReference>
<dbReference type="GO" id="GO:0006182">
    <property type="term" value="P:cGMP biosynthetic process"/>
    <property type="evidence" value="ECO:0007669"/>
    <property type="project" value="TreeGrafter"/>
</dbReference>
<feature type="region of interest" description="Disordered" evidence="6">
    <location>
        <begin position="15"/>
        <end position="111"/>
    </location>
</feature>
<comment type="similarity">
    <text evidence="5">Belongs to the natriuretic peptide family.</text>
</comment>
<dbReference type="GO" id="GO:0005576">
    <property type="term" value="C:extracellular region"/>
    <property type="evidence" value="ECO:0007669"/>
    <property type="project" value="UniProtKB-SubCell"/>
</dbReference>
<evidence type="ECO:0000313" key="8">
    <source>
        <dbReference type="Ensembl" id="ENSGEVP00005022390.1"/>
    </source>
</evidence>